<dbReference type="Proteomes" id="UP000004088">
    <property type="component" value="Unassembled WGS sequence"/>
</dbReference>
<sequence length="542" mass="59560">MPPVYAWQHLPSPAELADRPHAAEQEQHWLFCLDDDIPPPHRIALPAEPSDNGLTAALQAALACTGTAALHHFPYAWGKVHFWFVPRAYAAQCQVHFAEPIQWQDSPVYPAEPPALKAWQAAPEPLPEDGTPHVLVIGAGIAGAATAYECALRGATVSVIERQKQPAQEASGNRQGLLYAKISPHNTPQTELLLSGYGYTRHLLARLLPEQAHWQPCGVLHLNHNESERQRNRLLAQQTQHAHLYRAVCAEEAAQLAGIPVEQDGLFWPMGAWLNPPALVKRLLDHPNIRLFAEHNVEEAAYDRESRQWRVRTPHGTLSGSHIVFCTGAGSLHAPITRQFPLQIIRGQTSIAPATEYSRALKTALSAASYISPAWQGRHCFGATFSPNNPDTAWQAEDERHNRQAMSQLNEPLHRSLSAAWGDESSLHPAERGHAALRCDAHDHLPAVGALGDAAAMKQVYAKFAHDKNYPIQTPCPYLPNAYLNTAHGSRGLATAPLCAADIAAQICRTPRLLSARLQQALNPNRLIIKEIIHGKIGAKVR</sequence>
<dbReference type="Gene3D" id="3.30.9.10">
    <property type="entry name" value="D-Amino Acid Oxidase, subunit A, domain 2"/>
    <property type="match status" value="1"/>
</dbReference>
<evidence type="ECO:0000256" key="3">
    <source>
        <dbReference type="ARBA" id="ARBA00022630"/>
    </source>
</evidence>
<keyword evidence="5" id="KW-0949">S-adenosyl-L-methionine</keyword>
<name>F0EZ88_9NEIS</name>
<dbReference type="PANTHER" id="PTHR13847:SF283">
    <property type="entry name" value="TRNA 5-METHYLAMINOMETHYL-2-THIOURIDINE BIOSYNTHESIS BIFUNCTIONAL PROTEIN MNMC"/>
    <property type="match status" value="1"/>
</dbReference>
<dbReference type="NCBIfam" id="TIGR03197">
    <property type="entry name" value="MnmC_Cterm"/>
    <property type="match status" value="1"/>
</dbReference>
<dbReference type="GO" id="GO:0008033">
    <property type="term" value="P:tRNA processing"/>
    <property type="evidence" value="ECO:0007669"/>
    <property type="project" value="UniProtKB-KW"/>
</dbReference>
<dbReference type="RefSeq" id="WP_003782657.1">
    <property type="nucleotide sequence ID" value="NZ_GL870929.1"/>
</dbReference>
<evidence type="ECO:0000256" key="2">
    <source>
        <dbReference type="ARBA" id="ARBA00022603"/>
    </source>
</evidence>
<evidence type="ECO:0000256" key="4">
    <source>
        <dbReference type="ARBA" id="ARBA00022679"/>
    </source>
</evidence>
<dbReference type="HOGENOM" id="CLU_022427_3_1_4"/>
<keyword evidence="12" id="KW-1185">Reference proteome</keyword>
<dbReference type="SUPFAM" id="SSF51905">
    <property type="entry name" value="FAD/NAD(P)-binding domain"/>
    <property type="match status" value="1"/>
</dbReference>
<evidence type="ECO:0000256" key="9">
    <source>
        <dbReference type="ARBA" id="ARBA00023268"/>
    </source>
</evidence>
<organism evidence="11 12">
    <name type="scientific">Kingella denitrificans ATCC 33394</name>
    <dbReference type="NCBI Taxonomy" id="888741"/>
    <lineage>
        <taxon>Bacteria</taxon>
        <taxon>Pseudomonadati</taxon>
        <taxon>Pseudomonadota</taxon>
        <taxon>Betaproteobacteria</taxon>
        <taxon>Neisseriales</taxon>
        <taxon>Neisseriaceae</taxon>
        <taxon>Kingella</taxon>
    </lineage>
</organism>
<accession>F0EZ88</accession>
<dbReference type="GO" id="GO:0008168">
    <property type="term" value="F:methyltransferase activity"/>
    <property type="evidence" value="ECO:0007669"/>
    <property type="project" value="UniProtKB-KW"/>
</dbReference>
<keyword evidence="9" id="KW-0511">Multifunctional enzyme</keyword>
<dbReference type="InterPro" id="IPR036188">
    <property type="entry name" value="FAD/NAD-bd_sf"/>
</dbReference>
<evidence type="ECO:0000256" key="5">
    <source>
        <dbReference type="ARBA" id="ARBA00022691"/>
    </source>
</evidence>
<dbReference type="InterPro" id="IPR006076">
    <property type="entry name" value="FAD-dep_OxRdtase"/>
</dbReference>
<feature type="domain" description="FAD dependent oxidoreductase" evidence="10">
    <location>
        <begin position="134"/>
        <end position="505"/>
    </location>
</feature>
<dbReference type="AlphaFoldDB" id="F0EZ88"/>
<gene>
    <name evidence="11" type="primary">mnmC</name>
    <name evidence="11" type="ORF">HMPREF9098_1172</name>
</gene>
<dbReference type="Gene3D" id="3.50.50.60">
    <property type="entry name" value="FAD/NAD(P)-binding domain"/>
    <property type="match status" value="1"/>
</dbReference>
<protein>
    <submittedName>
        <fullName evidence="11">tRNA U-34 5-methylaminomethyl-2-thiouridine biosynthesis protein MnmC</fullName>
    </submittedName>
</protein>
<dbReference type="PANTHER" id="PTHR13847">
    <property type="entry name" value="SARCOSINE DEHYDROGENASE-RELATED"/>
    <property type="match status" value="1"/>
</dbReference>
<dbReference type="GO" id="GO:0032259">
    <property type="term" value="P:methylation"/>
    <property type="evidence" value="ECO:0007669"/>
    <property type="project" value="UniProtKB-KW"/>
</dbReference>
<dbReference type="Pfam" id="PF01266">
    <property type="entry name" value="DAO"/>
    <property type="match status" value="1"/>
</dbReference>
<keyword evidence="7" id="KW-0274">FAD</keyword>
<dbReference type="GO" id="GO:0005737">
    <property type="term" value="C:cytoplasm"/>
    <property type="evidence" value="ECO:0007669"/>
    <property type="project" value="TreeGrafter"/>
</dbReference>
<proteinExistence type="predicted"/>
<keyword evidence="8" id="KW-0560">Oxidoreductase</keyword>
<evidence type="ECO:0000259" key="10">
    <source>
        <dbReference type="Pfam" id="PF01266"/>
    </source>
</evidence>
<dbReference type="STRING" id="888741.HMPREF9098_1172"/>
<dbReference type="GO" id="GO:0016645">
    <property type="term" value="F:oxidoreductase activity, acting on the CH-NH group of donors"/>
    <property type="evidence" value="ECO:0007669"/>
    <property type="project" value="InterPro"/>
</dbReference>
<keyword evidence="3" id="KW-0285">Flavoprotein</keyword>
<evidence type="ECO:0000256" key="6">
    <source>
        <dbReference type="ARBA" id="ARBA00022694"/>
    </source>
</evidence>
<reference evidence="11 12" key="1">
    <citation type="submission" date="2011-01" db="EMBL/GenBank/DDBJ databases">
        <authorList>
            <person name="Muzny D."/>
            <person name="Qin X."/>
            <person name="Deng J."/>
            <person name="Jiang H."/>
            <person name="Liu Y."/>
            <person name="Qu J."/>
            <person name="Song X.-Z."/>
            <person name="Zhang L."/>
            <person name="Thornton R."/>
            <person name="Coyle M."/>
            <person name="Francisco L."/>
            <person name="Jackson L."/>
            <person name="Javaid M."/>
            <person name="Korchina V."/>
            <person name="Kovar C."/>
            <person name="Mata R."/>
            <person name="Mathew T."/>
            <person name="Ngo R."/>
            <person name="Nguyen L."/>
            <person name="Nguyen N."/>
            <person name="Okwuonu G."/>
            <person name="Ongeri F."/>
            <person name="Pham C."/>
            <person name="Simmons D."/>
            <person name="Wilczek-Boney K."/>
            <person name="Hale W."/>
            <person name="Jakkamsetti A."/>
            <person name="Pham P."/>
            <person name="Ruth R."/>
            <person name="San Lucas F."/>
            <person name="Warren J."/>
            <person name="Zhang J."/>
            <person name="Zhao Z."/>
            <person name="Zhou C."/>
            <person name="Zhu D."/>
            <person name="Lee S."/>
            <person name="Bess C."/>
            <person name="Blankenburg K."/>
            <person name="Forbes L."/>
            <person name="Fu Q."/>
            <person name="Gubbala S."/>
            <person name="Hirani K."/>
            <person name="Jayaseelan J.C."/>
            <person name="Lara F."/>
            <person name="Munidasa M."/>
            <person name="Palculict T."/>
            <person name="Patil S."/>
            <person name="Pu L.-L."/>
            <person name="Saada N."/>
            <person name="Tang L."/>
            <person name="Weissenberger G."/>
            <person name="Zhu Y."/>
            <person name="Hemphill L."/>
            <person name="Shang Y."/>
            <person name="Youmans B."/>
            <person name="Ayvaz T."/>
            <person name="Ross M."/>
            <person name="Santibanez J."/>
            <person name="Aqrawi P."/>
            <person name="Gross S."/>
            <person name="Joshi V."/>
            <person name="Fowler G."/>
            <person name="Nazareth L."/>
            <person name="Reid J."/>
            <person name="Worley K."/>
            <person name="Petrosino J."/>
            <person name="Highlander S."/>
            <person name="Gibbs R."/>
        </authorList>
    </citation>
    <scope>NUCLEOTIDE SEQUENCE [LARGE SCALE GENOMIC DNA]</scope>
    <source>
        <strain evidence="11 12">ATCC 33394</strain>
    </source>
</reference>
<comment type="caution">
    <text evidence="11">The sequence shown here is derived from an EMBL/GenBank/DDBJ whole genome shotgun (WGS) entry which is preliminary data.</text>
</comment>
<evidence type="ECO:0000313" key="11">
    <source>
        <dbReference type="EMBL" id="EGC17413.1"/>
    </source>
</evidence>
<dbReference type="EMBL" id="AEWV01000019">
    <property type="protein sequence ID" value="EGC17413.1"/>
    <property type="molecule type" value="Genomic_DNA"/>
</dbReference>
<keyword evidence="2" id="KW-0489">Methyltransferase</keyword>
<evidence type="ECO:0000313" key="12">
    <source>
        <dbReference type="Proteomes" id="UP000004088"/>
    </source>
</evidence>
<evidence type="ECO:0000256" key="7">
    <source>
        <dbReference type="ARBA" id="ARBA00022827"/>
    </source>
</evidence>
<keyword evidence="6" id="KW-0819">tRNA processing</keyword>
<dbReference type="InterPro" id="IPR017610">
    <property type="entry name" value="tRNA_S-uridine_synth_MnmC_C"/>
</dbReference>
<keyword evidence="1" id="KW-0963">Cytoplasm</keyword>
<evidence type="ECO:0000256" key="1">
    <source>
        <dbReference type="ARBA" id="ARBA00022490"/>
    </source>
</evidence>
<evidence type="ECO:0000256" key="8">
    <source>
        <dbReference type="ARBA" id="ARBA00023002"/>
    </source>
</evidence>
<keyword evidence="4" id="KW-0808">Transferase</keyword>